<dbReference type="InterPro" id="IPR002885">
    <property type="entry name" value="PPR_rpt"/>
</dbReference>
<feature type="repeat" description="PPR" evidence="3">
    <location>
        <begin position="444"/>
        <end position="478"/>
    </location>
</feature>
<dbReference type="PANTHER" id="PTHR47933">
    <property type="entry name" value="PENTATRICOPEPTIDE REPEAT-CONTAINING PROTEIN 1, MITOCHONDRIAL"/>
    <property type="match status" value="1"/>
</dbReference>
<feature type="repeat" description="PPR" evidence="3">
    <location>
        <begin position="1105"/>
        <end position="1139"/>
    </location>
</feature>
<dbReference type="InterPro" id="IPR051240">
    <property type="entry name" value="Mito_RNA-Proc/Resp"/>
</dbReference>
<feature type="repeat" description="PPR" evidence="3">
    <location>
        <begin position="199"/>
        <end position="233"/>
    </location>
</feature>
<keyword evidence="5" id="KW-1185">Reference proteome</keyword>
<dbReference type="Pfam" id="PF13812">
    <property type="entry name" value="PPR_3"/>
    <property type="match status" value="1"/>
</dbReference>
<dbReference type="Pfam" id="PF01535">
    <property type="entry name" value="PPR"/>
    <property type="match status" value="8"/>
</dbReference>
<feature type="repeat" description="PPR" evidence="3">
    <location>
        <begin position="615"/>
        <end position="649"/>
    </location>
</feature>
<comment type="caution">
    <text evidence="4">The sequence shown here is derived from an EMBL/GenBank/DDBJ whole genome shotgun (WGS) entry which is preliminary data.</text>
</comment>
<gene>
    <name evidence="4" type="ORF">Dsin_017284</name>
</gene>
<evidence type="ECO:0000313" key="4">
    <source>
        <dbReference type="EMBL" id="KAK3212578.1"/>
    </source>
</evidence>
<evidence type="ECO:0000256" key="3">
    <source>
        <dbReference type="PROSITE-ProRule" id="PRU00708"/>
    </source>
</evidence>
<dbReference type="EMBL" id="JANJYJ010000005">
    <property type="protein sequence ID" value="KAK3212578.1"/>
    <property type="molecule type" value="Genomic_DNA"/>
</dbReference>
<reference evidence="4" key="1">
    <citation type="journal article" date="2023" name="Plant J.">
        <title>Genome sequences and population genomics provide insights into the demographic history, inbreeding, and mutation load of two 'living fossil' tree species of Dipteronia.</title>
        <authorList>
            <person name="Feng Y."/>
            <person name="Comes H.P."/>
            <person name="Chen J."/>
            <person name="Zhu S."/>
            <person name="Lu R."/>
            <person name="Zhang X."/>
            <person name="Li P."/>
            <person name="Qiu J."/>
            <person name="Olsen K.M."/>
            <person name="Qiu Y."/>
        </authorList>
    </citation>
    <scope>NUCLEOTIDE SEQUENCE</scope>
    <source>
        <strain evidence="4">NBL</strain>
    </source>
</reference>
<sequence length="1257" mass="143027">MSQILSTLKNPNKLHNITKVRSLFSINHQFTTTTTTTILTDPSPPSPSPNDQINGNHIDLSSVNFSGIAKSVLSRCSHLLETKKDKSYASFPFKDLLLDVSDVIPEITRKFWRVLVLRPEDVLEILLGFQFECGNFGFRGGKIGTLWGIFKWASEQYKGFRHLPRSQEVMASMLVQVGMFREVELLLLAMESEGVLSNGNEIISNLIEGYIGVGNLRRAVLMFDQMREQGLVPSLSCYRVLIDHVVKMKRTQLAFRVLLDMFGMRINLSDVDKARVENVVSLLCRERKIKQSRNLVRKFRAYGLELSSSVVNEIACGYCEKNDFEDLLSFFVEMKHAPDVLTGNRIVYTLCSIFGVERADLFRKELEHLGFRPDEITFGILIGRSVREGNLRSSFIYLSEILSRDLNPDLRSYNALIAGVFRAGMWRHAKDILDEMENRGTPPNLSTYRLLVAGYCKARQFDEAKMMVSEMEKLGFIELSTLYDPLCKAFTVLGLNPLAVKLRRNNDIGISKTEFYDNLGNGLYLDTDLDEYEKKLTSILEDSMIPDFNSLITMECAHGNSKVALLLVDEMVRWGQELSLSVFSALVKELCASHSLIKMCPSLSKKMPNWANHLDQESLNLLIQACCKKGLVHDGKIIFYGMLQKGLTIKNETCTALLMGLCKKGILKDLHCCWDIARNKKWLPGLEDTKALVECLCHKKMLKETLGLFECMLVFCPYLSSDICHIFLQKLSETGFSSTAYALLEDFIHRGYDLDQMAYSHVIRGLCKEKKFQVAFKILDSMLAKKMAPSWDVSVSLIPRLLRANKFEKAIALREISLKEQSVLPYSLYTALIKGFCMSGKVEEASKQCQDMLCEGLYPEADVYNMLIEVHCQGNNFRKVRELLSVMIRKQLNLSISSYRSCVHWMCIEGRVPWALSLKELMLGQNESHNLIIYNILIFYLLSSRNSFIVNKVLDELLERGLLPDEVTYNFLIYGFLKRKDVSSSVRYLSTMISKGLRPRNRSLRTVISCLCDVGELGKALELSQEMQLKGWFHDSIVQNAMVEGLLSRGKLQEAEHFLDRIVDRGLVPDTIIYDNLIKRFCGSGRLNKAVDLFNLMLKKGNIPNSASYDSVIHGLCTFNKLDQALDFHSEMLARNLKPKISTWDVLIRKFCQEGKILEAERLLTCMVRLGETPTREMYSVVIKEHFSENNLKKASDLMQVMQQSGYNPDFNIHWSLISNLSSSSDKDNKNSSQGFLSRLLSGSGFSWRKDTNAKRG</sequence>
<dbReference type="GO" id="GO:0003729">
    <property type="term" value="F:mRNA binding"/>
    <property type="evidence" value="ECO:0007669"/>
    <property type="project" value="TreeGrafter"/>
</dbReference>
<feature type="repeat" description="PPR" evidence="3">
    <location>
        <begin position="409"/>
        <end position="443"/>
    </location>
</feature>
<dbReference type="PANTHER" id="PTHR47933:SF45">
    <property type="entry name" value="PENTACOTRIPEPTIDE-REPEAT REGION OF PRORP DOMAIN-CONTAINING PROTEIN"/>
    <property type="match status" value="1"/>
</dbReference>
<feature type="repeat" description="PPR" evidence="3">
    <location>
        <begin position="755"/>
        <end position="789"/>
    </location>
</feature>
<dbReference type="Gene3D" id="1.25.40.10">
    <property type="entry name" value="Tetratricopeptide repeat domain"/>
    <property type="match status" value="8"/>
</dbReference>
<feature type="repeat" description="PPR" evidence="3">
    <location>
        <begin position="825"/>
        <end position="859"/>
    </location>
</feature>
<proteinExistence type="inferred from homology"/>
<feature type="repeat" description="PPR" evidence="3">
    <location>
        <begin position="1035"/>
        <end position="1069"/>
    </location>
</feature>
<evidence type="ECO:0000313" key="5">
    <source>
        <dbReference type="Proteomes" id="UP001281410"/>
    </source>
</evidence>
<name>A0AAE0AFN4_9ROSI</name>
<evidence type="ECO:0008006" key="6">
    <source>
        <dbReference type="Google" id="ProtNLM"/>
    </source>
</evidence>
<accession>A0AAE0AFN4</accession>
<organism evidence="4 5">
    <name type="scientific">Dipteronia sinensis</name>
    <dbReference type="NCBI Taxonomy" id="43782"/>
    <lineage>
        <taxon>Eukaryota</taxon>
        <taxon>Viridiplantae</taxon>
        <taxon>Streptophyta</taxon>
        <taxon>Embryophyta</taxon>
        <taxon>Tracheophyta</taxon>
        <taxon>Spermatophyta</taxon>
        <taxon>Magnoliopsida</taxon>
        <taxon>eudicotyledons</taxon>
        <taxon>Gunneridae</taxon>
        <taxon>Pentapetalae</taxon>
        <taxon>rosids</taxon>
        <taxon>malvids</taxon>
        <taxon>Sapindales</taxon>
        <taxon>Sapindaceae</taxon>
        <taxon>Hippocastanoideae</taxon>
        <taxon>Acereae</taxon>
        <taxon>Dipteronia</taxon>
    </lineage>
</organism>
<dbReference type="Pfam" id="PF13041">
    <property type="entry name" value="PPR_2"/>
    <property type="match status" value="3"/>
</dbReference>
<comment type="similarity">
    <text evidence="1">Belongs to the PPR family. P subfamily.</text>
</comment>
<feature type="repeat" description="PPR" evidence="3">
    <location>
        <begin position="1070"/>
        <end position="1104"/>
    </location>
</feature>
<evidence type="ECO:0000256" key="2">
    <source>
        <dbReference type="ARBA" id="ARBA00022737"/>
    </source>
</evidence>
<dbReference type="PROSITE" id="PS51375">
    <property type="entry name" value="PPR"/>
    <property type="match status" value="11"/>
</dbReference>
<evidence type="ECO:0000256" key="1">
    <source>
        <dbReference type="ARBA" id="ARBA00007626"/>
    </source>
</evidence>
<dbReference type="InterPro" id="IPR011990">
    <property type="entry name" value="TPR-like_helical_dom_sf"/>
</dbReference>
<dbReference type="NCBIfam" id="TIGR00756">
    <property type="entry name" value="PPR"/>
    <property type="match status" value="10"/>
</dbReference>
<keyword evidence="2" id="KW-0677">Repeat</keyword>
<feature type="repeat" description="PPR" evidence="3">
    <location>
        <begin position="1140"/>
        <end position="1174"/>
    </location>
</feature>
<protein>
    <recommendedName>
        <fullName evidence="6">Pentatricopeptide repeat-containing protein</fullName>
    </recommendedName>
</protein>
<feature type="repeat" description="PPR" evidence="3">
    <location>
        <begin position="965"/>
        <end position="999"/>
    </location>
</feature>
<dbReference type="Proteomes" id="UP001281410">
    <property type="component" value="Unassembled WGS sequence"/>
</dbReference>
<dbReference type="AlphaFoldDB" id="A0AAE0AFN4"/>